<dbReference type="Pfam" id="PF13302">
    <property type="entry name" value="Acetyltransf_3"/>
    <property type="match status" value="1"/>
</dbReference>
<evidence type="ECO:0000313" key="3">
    <source>
        <dbReference type="Proteomes" id="UP001560045"/>
    </source>
</evidence>
<feature type="domain" description="N-acetyltransferase" evidence="1">
    <location>
        <begin position="13"/>
        <end position="178"/>
    </location>
</feature>
<dbReference type="EMBL" id="JBFNXQ010000052">
    <property type="protein sequence ID" value="MEX5719863.1"/>
    <property type="molecule type" value="Genomic_DNA"/>
</dbReference>
<gene>
    <name evidence="2" type="ORF">ABQ292_15975</name>
</gene>
<reference evidence="2 3" key="1">
    <citation type="submission" date="2024-06" db="EMBL/GenBank/DDBJ databases">
        <title>Draft genome sequence of Geodermatophilus badlandi, a novel member of the Geodermatophilaceae isolated from badland sedimentary rocks in the Red desert, Wyoming, USA.</title>
        <authorList>
            <person name="Ben Tekaya S."/>
            <person name="Nouioui I."/>
            <person name="Flores G.M."/>
            <person name="Shaal M.N."/>
            <person name="Bredoire F."/>
            <person name="Basile F."/>
            <person name="Van Diepen L."/>
            <person name="Ward N.L."/>
        </authorList>
    </citation>
    <scope>NUCLEOTIDE SEQUENCE [LARGE SCALE GENOMIC DNA]</scope>
    <source>
        <strain evidence="2 3">WL48A</strain>
    </source>
</reference>
<name>A0ABV3XH06_9ACTN</name>
<evidence type="ECO:0000259" key="1">
    <source>
        <dbReference type="PROSITE" id="PS51186"/>
    </source>
</evidence>
<dbReference type="EC" id="2.3.-.-" evidence="2"/>
<proteinExistence type="predicted"/>
<keyword evidence="2" id="KW-0808">Transferase</keyword>
<protein>
    <submittedName>
        <fullName evidence="2">GNAT family N-acetyltransferase</fullName>
        <ecNumber evidence="2">2.3.-.-</ecNumber>
    </submittedName>
</protein>
<comment type="caution">
    <text evidence="2">The sequence shown here is derived from an EMBL/GenBank/DDBJ whole genome shotgun (WGS) entry which is preliminary data.</text>
</comment>
<evidence type="ECO:0000313" key="2">
    <source>
        <dbReference type="EMBL" id="MEX5719863.1"/>
    </source>
</evidence>
<dbReference type="Proteomes" id="UP001560045">
    <property type="component" value="Unassembled WGS sequence"/>
</dbReference>
<organism evidence="2 3">
    <name type="scientific">Geodermatophilus maliterrae</name>
    <dbReference type="NCBI Taxonomy" id="3162531"/>
    <lineage>
        <taxon>Bacteria</taxon>
        <taxon>Bacillati</taxon>
        <taxon>Actinomycetota</taxon>
        <taxon>Actinomycetes</taxon>
        <taxon>Geodermatophilales</taxon>
        <taxon>Geodermatophilaceae</taxon>
        <taxon>Geodermatophilus</taxon>
    </lineage>
</organism>
<sequence>MEPLPVEVPAGTVLLRPWRAGDADDVRAALTDPATDLWSNPGRVRTREDAEVWVARRAEWSSGTQATWAVVGTATRELLGSVSLHAIDVAQGNAEVGYWAVPAVRGRGVVAVAVDAACRWGFATLPVDRVELVHAVDNPASGRVAVKAGFTLEGRLRRSHRYGDGVKRDELLWARLAGDDVPDLSTRS</sequence>
<accession>A0ABV3XH06</accession>
<keyword evidence="2" id="KW-0012">Acyltransferase</keyword>
<dbReference type="RefSeq" id="WP_369208115.1">
    <property type="nucleotide sequence ID" value="NZ_JBFNXQ010000052.1"/>
</dbReference>
<dbReference type="PANTHER" id="PTHR43441:SF10">
    <property type="entry name" value="ACETYLTRANSFERASE"/>
    <property type="match status" value="1"/>
</dbReference>
<dbReference type="GO" id="GO:0016746">
    <property type="term" value="F:acyltransferase activity"/>
    <property type="evidence" value="ECO:0007669"/>
    <property type="project" value="UniProtKB-KW"/>
</dbReference>
<dbReference type="SUPFAM" id="SSF55729">
    <property type="entry name" value="Acyl-CoA N-acyltransferases (Nat)"/>
    <property type="match status" value="1"/>
</dbReference>
<dbReference type="PROSITE" id="PS51186">
    <property type="entry name" value="GNAT"/>
    <property type="match status" value="1"/>
</dbReference>
<dbReference type="PANTHER" id="PTHR43441">
    <property type="entry name" value="RIBOSOMAL-PROTEIN-SERINE ACETYLTRANSFERASE"/>
    <property type="match status" value="1"/>
</dbReference>
<dbReference type="InterPro" id="IPR051908">
    <property type="entry name" value="Ribosomal_N-acetyltransferase"/>
</dbReference>
<keyword evidence="3" id="KW-1185">Reference proteome</keyword>
<dbReference type="InterPro" id="IPR016181">
    <property type="entry name" value="Acyl_CoA_acyltransferase"/>
</dbReference>
<dbReference type="Gene3D" id="3.40.630.30">
    <property type="match status" value="1"/>
</dbReference>
<dbReference type="InterPro" id="IPR000182">
    <property type="entry name" value="GNAT_dom"/>
</dbReference>